<dbReference type="Proteomes" id="UP000438429">
    <property type="component" value="Unassembled WGS sequence"/>
</dbReference>
<protein>
    <submittedName>
        <fullName evidence="3">Uncharacterized protein</fullName>
    </submittedName>
</protein>
<name>A0A6A4TFU4_SCOMX</name>
<accession>A0A6A4TFU4</accession>
<evidence type="ECO:0000313" key="4">
    <source>
        <dbReference type="Proteomes" id="UP000438429"/>
    </source>
</evidence>
<reference evidence="3 4" key="1">
    <citation type="submission" date="2019-06" db="EMBL/GenBank/DDBJ databases">
        <title>Draft genomes of female and male turbot (Scophthalmus maximus).</title>
        <authorList>
            <person name="Xu H."/>
            <person name="Xu X.-W."/>
            <person name="Shao C."/>
            <person name="Chen S."/>
        </authorList>
    </citation>
    <scope>NUCLEOTIDE SEQUENCE [LARGE SCALE GENOMIC DNA]</scope>
    <source>
        <strain evidence="3">Ysfricsl-2016a</strain>
        <tissue evidence="3">Blood</tissue>
    </source>
</reference>
<evidence type="ECO:0000313" key="3">
    <source>
        <dbReference type="EMBL" id="KAF0042630.1"/>
    </source>
</evidence>
<dbReference type="AlphaFoldDB" id="A0A6A4TFU4"/>
<feature type="coiled-coil region" evidence="1">
    <location>
        <begin position="129"/>
        <end position="224"/>
    </location>
</feature>
<sequence>MGLCFSPIICVFKSCGQGQVYAGDPAQHYGQTPSPSKESLCWAINTFKAENHELRVLNAEMRMELAGKSISWELERQNLIDGKMHSLAMAKRDVDILVEAMEESAARERECEAKIEDMASTLRVKDELIVQSKEGLQRQEAESQRVEAKIRQSHIMRQATVTALEESLTAQRDASAKKMEELQQRLTETNEKLVIKQQASIAQVTRMEEEIRLLIQKNQELQVSVTAAHFDLNANLLACVKVDSDCRNLRRPLPFQELALMSDKDKARIQKEEEKSKKEAEKRLKNERRAKEEREKKERTDREEEEMKAVAAP</sequence>
<keyword evidence="1" id="KW-0175">Coiled coil</keyword>
<evidence type="ECO:0000256" key="1">
    <source>
        <dbReference type="SAM" id="Coils"/>
    </source>
</evidence>
<feature type="region of interest" description="Disordered" evidence="2">
    <location>
        <begin position="264"/>
        <end position="313"/>
    </location>
</feature>
<proteinExistence type="predicted"/>
<organism evidence="3 4">
    <name type="scientific">Scophthalmus maximus</name>
    <name type="common">Turbot</name>
    <name type="synonym">Psetta maxima</name>
    <dbReference type="NCBI Taxonomy" id="52904"/>
    <lineage>
        <taxon>Eukaryota</taxon>
        <taxon>Metazoa</taxon>
        <taxon>Chordata</taxon>
        <taxon>Craniata</taxon>
        <taxon>Vertebrata</taxon>
        <taxon>Euteleostomi</taxon>
        <taxon>Actinopterygii</taxon>
        <taxon>Neopterygii</taxon>
        <taxon>Teleostei</taxon>
        <taxon>Neoteleostei</taxon>
        <taxon>Acanthomorphata</taxon>
        <taxon>Carangaria</taxon>
        <taxon>Pleuronectiformes</taxon>
        <taxon>Pleuronectoidei</taxon>
        <taxon>Scophthalmidae</taxon>
        <taxon>Scophthalmus</taxon>
    </lineage>
</organism>
<gene>
    <name evidence="3" type="ORF">F2P81_006162</name>
</gene>
<dbReference type="EMBL" id="VEVO01000005">
    <property type="protein sequence ID" value="KAF0042630.1"/>
    <property type="molecule type" value="Genomic_DNA"/>
</dbReference>
<comment type="caution">
    <text evidence="3">The sequence shown here is derived from an EMBL/GenBank/DDBJ whole genome shotgun (WGS) entry which is preliminary data.</text>
</comment>
<evidence type="ECO:0000256" key="2">
    <source>
        <dbReference type="SAM" id="MobiDB-lite"/>
    </source>
</evidence>